<dbReference type="SUPFAM" id="SSF51735">
    <property type="entry name" value="NAD(P)-binding Rossmann-fold domains"/>
    <property type="match status" value="1"/>
</dbReference>
<dbReference type="InterPro" id="IPR036291">
    <property type="entry name" value="NAD(P)-bd_dom_sf"/>
</dbReference>
<dbReference type="Pfam" id="PF01370">
    <property type="entry name" value="Epimerase"/>
    <property type="match status" value="1"/>
</dbReference>
<dbReference type="RefSeq" id="WP_215871923.1">
    <property type="nucleotide sequence ID" value="NZ_JAAXYO010000039.1"/>
</dbReference>
<sequence length="351" mass="38789">MPHRIVILGGSGFVGRHLAERLCQQGHQVRVLTRNRERHREDLLVLPGLELVQANVHEPVELERQLQDRDVAINLVGILHERRPGRNDLPPERHGDFEKNHIELPRLLANTCARLGVQRLLHMSALGANPVAPSAYLRSKGIGEEIVRQAGENSAALGHFTYLNGPKLVWGRGLHVTSFRPSVIFGDGDSFFNQFAKLLRSVPLFIPLAKAKAKLQPVWVEDVVSVFVQAIDDPKTFGKSFDLCGPKVYTLAEILRYTQSLIGKHQAIVPLCDLLATLQASIFEKLPGKIITRDNLLSLSVDNVCQHNDLLHAFGIEATALESVVPEYIGGGRAAQFSAARQRRPGQGKSA</sequence>
<evidence type="ECO:0000259" key="1">
    <source>
        <dbReference type="Pfam" id="PF01370"/>
    </source>
</evidence>
<feature type="domain" description="NAD-dependent epimerase/dehydratase" evidence="1">
    <location>
        <begin position="5"/>
        <end position="237"/>
    </location>
</feature>
<dbReference type="EMBL" id="JAAXYO010000039">
    <property type="protein sequence ID" value="MBU2787351.1"/>
    <property type="molecule type" value="Genomic_DNA"/>
</dbReference>
<organism evidence="2 3">
    <name type="scientific">Igneacidithiobacillus copahuensis</name>
    <dbReference type="NCBI Taxonomy" id="2724909"/>
    <lineage>
        <taxon>Bacteria</taxon>
        <taxon>Pseudomonadati</taxon>
        <taxon>Pseudomonadota</taxon>
        <taxon>Acidithiobacillia</taxon>
        <taxon>Acidithiobacillales</taxon>
        <taxon>Acidithiobacillaceae</taxon>
        <taxon>Igneacidithiobacillus</taxon>
    </lineage>
</organism>
<dbReference type="CDD" id="cd05271">
    <property type="entry name" value="NDUFA9_like_SDR_a"/>
    <property type="match status" value="1"/>
</dbReference>
<name>A0AAE2YNK6_9PROT</name>
<dbReference type="AlphaFoldDB" id="A0AAE2YNK6"/>
<dbReference type="InterPro" id="IPR051207">
    <property type="entry name" value="ComplexI_NDUFA9_subunit"/>
</dbReference>
<dbReference type="Proteomes" id="UP001197378">
    <property type="component" value="Unassembled WGS sequence"/>
</dbReference>
<dbReference type="PANTHER" id="PTHR12126:SF11">
    <property type="entry name" value="NADH DEHYDROGENASE [UBIQUINONE] 1 ALPHA SUBCOMPLEX SUBUNIT 9, MITOCHONDRIAL"/>
    <property type="match status" value="1"/>
</dbReference>
<proteinExistence type="predicted"/>
<keyword evidence="3" id="KW-1185">Reference proteome</keyword>
<dbReference type="Gene3D" id="3.40.50.720">
    <property type="entry name" value="NAD(P)-binding Rossmann-like Domain"/>
    <property type="match status" value="1"/>
</dbReference>
<comment type="caution">
    <text evidence="2">The sequence shown here is derived from an EMBL/GenBank/DDBJ whole genome shotgun (WGS) entry which is preliminary data.</text>
</comment>
<protein>
    <submittedName>
        <fullName evidence="2">Complex I NDUFA9 subunit family protein</fullName>
    </submittedName>
</protein>
<evidence type="ECO:0000313" key="2">
    <source>
        <dbReference type="EMBL" id="MBU2787351.1"/>
    </source>
</evidence>
<gene>
    <name evidence="2" type="ORF">HFQ13_03855</name>
</gene>
<dbReference type="InterPro" id="IPR001509">
    <property type="entry name" value="Epimerase_deHydtase"/>
</dbReference>
<dbReference type="GO" id="GO:0044877">
    <property type="term" value="F:protein-containing complex binding"/>
    <property type="evidence" value="ECO:0007669"/>
    <property type="project" value="TreeGrafter"/>
</dbReference>
<dbReference type="PANTHER" id="PTHR12126">
    <property type="entry name" value="NADH-UBIQUINONE OXIDOREDUCTASE 39 KDA SUBUNIT-RELATED"/>
    <property type="match status" value="1"/>
</dbReference>
<reference evidence="2" key="1">
    <citation type="journal article" date="2021" name="ISME J.">
        <title>Genomic evolution of the class Acidithiobacillia: deep-branching Proteobacteria living in extreme acidic conditions.</title>
        <authorList>
            <person name="Moya-Beltran A."/>
            <person name="Beard S."/>
            <person name="Rojas-Villalobos C."/>
            <person name="Issotta F."/>
            <person name="Gallardo Y."/>
            <person name="Ulloa R."/>
            <person name="Giaveno A."/>
            <person name="Degli Esposti M."/>
            <person name="Johnson D.B."/>
            <person name="Quatrini R."/>
        </authorList>
    </citation>
    <scope>NUCLEOTIDE SEQUENCE</scope>
    <source>
        <strain evidence="2">VAN18-1</strain>
    </source>
</reference>
<evidence type="ECO:0000313" key="3">
    <source>
        <dbReference type="Proteomes" id="UP001197378"/>
    </source>
</evidence>
<accession>A0AAE2YNK6</accession>